<keyword evidence="3" id="KW-0812">Transmembrane</keyword>
<name>A0RTJ5_CENSY</name>
<evidence type="ECO:0000313" key="6">
    <source>
        <dbReference type="Proteomes" id="UP000000758"/>
    </source>
</evidence>
<dbReference type="STRING" id="414004.CENSYa_0003"/>
<reference evidence="5 6" key="1">
    <citation type="journal article" date="2006" name="Proc. Natl. Acad. Sci. U.S.A.">
        <title>Genomic analysis of the uncultivated marine crenarchaeote Cenarchaeum symbiosum.</title>
        <authorList>
            <person name="Hallam S.J."/>
            <person name="Konstantinidis K.T."/>
            <person name="Putnam N."/>
            <person name="Schleper C."/>
            <person name="Watanabe Y."/>
            <person name="Sugahara J."/>
            <person name="Preston C."/>
            <person name="de la Torre J."/>
            <person name="Richardson P.M."/>
            <person name="DeLong E.F."/>
        </authorList>
    </citation>
    <scope>NUCLEOTIDE SEQUENCE [LARGE SCALE GENOMIC DNA]</scope>
    <source>
        <strain evidence="6">A</strain>
    </source>
</reference>
<feature type="transmembrane region" description="Helical" evidence="3">
    <location>
        <begin position="12"/>
        <end position="31"/>
    </location>
</feature>
<dbReference type="InterPro" id="IPR008972">
    <property type="entry name" value="Cupredoxin"/>
</dbReference>
<organism evidence="5 6">
    <name type="scientific">Cenarchaeum symbiosum (strain A)</name>
    <dbReference type="NCBI Taxonomy" id="414004"/>
    <lineage>
        <taxon>Archaea</taxon>
        <taxon>Nitrososphaerota</taxon>
        <taxon>Candidatus Cenarchaeales</taxon>
        <taxon>Candidatus Cenarchaeaceae</taxon>
        <taxon>Candidatus Cenarchaeum</taxon>
    </lineage>
</organism>
<gene>
    <name evidence="5" type="ordered locus">CENSYa_0003</name>
</gene>
<dbReference type="GO" id="GO:0009055">
    <property type="term" value="F:electron transfer activity"/>
    <property type="evidence" value="ECO:0007669"/>
    <property type="project" value="InterPro"/>
</dbReference>
<feature type="domain" description="Blue (type 1) copper" evidence="4">
    <location>
        <begin position="69"/>
        <end position="149"/>
    </location>
</feature>
<keyword evidence="1" id="KW-0479">Metal-binding</keyword>
<dbReference type="GO" id="GO:0005507">
    <property type="term" value="F:copper ion binding"/>
    <property type="evidence" value="ECO:0007669"/>
    <property type="project" value="InterPro"/>
</dbReference>
<keyword evidence="3" id="KW-0472">Membrane</keyword>
<dbReference type="AlphaFoldDB" id="A0RTJ5"/>
<evidence type="ECO:0000313" key="5">
    <source>
        <dbReference type="EMBL" id="ABK76655.1"/>
    </source>
</evidence>
<dbReference type="EnsemblBacteria" id="ABK76655">
    <property type="protein sequence ID" value="ABK76655"/>
    <property type="gene ID" value="CENSYa_0003"/>
</dbReference>
<keyword evidence="3" id="KW-1133">Transmembrane helix</keyword>
<evidence type="ECO:0000256" key="2">
    <source>
        <dbReference type="ARBA" id="ARBA00023008"/>
    </source>
</evidence>
<dbReference type="Pfam" id="PF00127">
    <property type="entry name" value="Copper-bind"/>
    <property type="match status" value="1"/>
</dbReference>
<dbReference type="SUPFAM" id="SSF49503">
    <property type="entry name" value="Cupredoxins"/>
    <property type="match status" value="1"/>
</dbReference>
<evidence type="ECO:0000259" key="4">
    <source>
        <dbReference type="Pfam" id="PF00127"/>
    </source>
</evidence>
<dbReference type="Proteomes" id="UP000000758">
    <property type="component" value="Chromosome"/>
</dbReference>
<evidence type="ECO:0000256" key="3">
    <source>
        <dbReference type="SAM" id="Phobius"/>
    </source>
</evidence>
<dbReference type="PANTHER" id="PTHR36507">
    <property type="entry name" value="BLL1555 PROTEIN"/>
    <property type="match status" value="1"/>
</dbReference>
<protein>
    <submittedName>
        <fullName evidence="5">Copper binding protein, plastocyanin/azurin family</fullName>
    </submittedName>
</protein>
<sequence>MSQVRTGNAYGVGIMTVIVGVTAGAVFYQGFYLPESLEVPSVDEHILHPTADRIIDILVGSALPDQEENFVPKLVDIQLGVDNLVTWTNTDETPHTVTPDHSYADGYSGKFGSDGVLKAGETYEFLFTEPAVIEYHCQPHPWMQGTLSITKQRF</sequence>
<proteinExistence type="predicted"/>
<evidence type="ECO:0000256" key="1">
    <source>
        <dbReference type="ARBA" id="ARBA00022723"/>
    </source>
</evidence>
<keyword evidence="6" id="KW-1185">Reference proteome</keyword>
<keyword evidence="2" id="KW-0186">Copper</keyword>
<dbReference type="EMBL" id="DP000238">
    <property type="protein sequence ID" value="ABK76655.1"/>
    <property type="molecule type" value="Genomic_DNA"/>
</dbReference>
<dbReference type="InterPro" id="IPR000923">
    <property type="entry name" value="BlueCu_1"/>
</dbReference>
<dbReference type="KEGG" id="csy:CENSYa_0003"/>
<accession>A0RTJ5</accession>
<dbReference type="HOGENOM" id="CLU_1709035_0_0_2"/>
<dbReference type="Gene3D" id="2.60.40.420">
    <property type="entry name" value="Cupredoxins - blue copper proteins"/>
    <property type="match status" value="1"/>
</dbReference>
<dbReference type="InterPro" id="IPR052721">
    <property type="entry name" value="ET_Amicyanin"/>
</dbReference>
<dbReference type="PANTHER" id="PTHR36507:SF1">
    <property type="entry name" value="BLL1555 PROTEIN"/>
    <property type="match status" value="1"/>
</dbReference>